<dbReference type="RefSeq" id="WP_114844950.1">
    <property type="nucleotide sequence ID" value="NZ_JBHSPE010000008.1"/>
</dbReference>
<accession>A0A369URS8</accession>
<name>A0A369URS8_9GAMM</name>
<evidence type="ECO:0000313" key="4">
    <source>
        <dbReference type="Proteomes" id="UP000253782"/>
    </source>
</evidence>
<organism evidence="3 4">
    <name type="scientific">Dyella tabacisoli</name>
    <dbReference type="NCBI Taxonomy" id="2282381"/>
    <lineage>
        <taxon>Bacteria</taxon>
        <taxon>Pseudomonadati</taxon>
        <taxon>Pseudomonadota</taxon>
        <taxon>Gammaproteobacteria</taxon>
        <taxon>Lysobacterales</taxon>
        <taxon>Rhodanobacteraceae</taxon>
        <taxon>Dyella</taxon>
    </lineage>
</organism>
<dbReference type="NCBIfam" id="TIGR02001">
    <property type="entry name" value="gcw_chp"/>
    <property type="match status" value="1"/>
</dbReference>
<keyword evidence="4" id="KW-1185">Reference proteome</keyword>
<keyword evidence="2" id="KW-0732">Signal</keyword>
<gene>
    <name evidence="3" type="ORF">DVJ77_07925</name>
</gene>
<dbReference type="EMBL" id="QQAH01000006">
    <property type="protein sequence ID" value="RDD82330.1"/>
    <property type="molecule type" value="Genomic_DNA"/>
</dbReference>
<feature type="region of interest" description="Disordered" evidence="1">
    <location>
        <begin position="32"/>
        <end position="51"/>
    </location>
</feature>
<reference evidence="3 4" key="1">
    <citation type="submission" date="2018-07" db="EMBL/GenBank/DDBJ databases">
        <title>Dyella tabacisoli L4-6T, whole genome shotgun sequence.</title>
        <authorList>
            <person name="Zhou X.-K."/>
            <person name="Li W.-J."/>
            <person name="Duan Y.-Q."/>
        </authorList>
    </citation>
    <scope>NUCLEOTIDE SEQUENCE [LARGE SCALE GENOMIC DNA]</scope>
    <source>
        <strain evidence="3 4">L4-6</strain>
    </source>
</reference>
<evidence type="ECO:0000256" key="1">
    <source>
        <dbReference type="SAM" id="MobiDB-lite"/>
    </source>
</evidence>
<dbReference type="InterPro" id="IPR010239">
    <property type="entry name" value="CHP02001"/>
</dbReference>
<evidence type="ECO:0000313" key="3">
    <source>
        <dbReference type="EMBL" id="RDD82330.1"/>
    </source>
</evidence>
<comment type="caution">
    <text evidence="3">The sequence shown here is derived from an EMBL/GenBank/DDBJ whole genome shotgun (WGS) entry which is preliminary data.</text>
</comment>
<feature type="signal peptide" evidence="2">
    <location>
        <begin position="1"/>
        <end position="27"/>
    </location>
</feature>
<protein>
    <submittedName>
        <fullName evidence="3">Choline dehydrogenase</fullName>
    </submittedName>
</protein>
<evidence type="ECO:0000256" key="2">
    <source>
        <dbReference type="SAM" id="SignalP"/>
    </source>
</evidence>
<dbReference type="Pfam" id="PF09694">
    <property type="entry name" value="Gcw_chp"/>
    <property type="match status" value="1"/>
</dbReference>
<feature type="chain" id="PRO_5016877241" evidence="2">
    <location>
        <begin position="28"/>
        <end position="288"/>
    </location>
</feature>
<proteinExistence type="predicted"/>
<dbReference type="SUPFAM" id="SSF56935">
    <property type="entry name" value="Porins"/>
    <property type="match status" value="1"/>
</dbReference>
<dbReference type="OrthoDB" id="9793561at2"/>
<dbReference type="AlphaFoldDB" id="A0A369URS8"/>
<sequence length="288" mass="31832">MSGTHRLKASRHFLGCALLAIFGDVAAQDHGIDEDGPVERHRTSPAESDKRWGGTLSLASQYVAGGFHMSWGQPALQGGIDYSHPSGWYAGLWASTVSPYAIEGAGSEWDVQLGYARTLGDFRLGGSIQYYMYPGASMAYAGGASYDYGDITATASYRWLTVRYLWTYTRDYFGYNSVVMGRGVNRHSRGSSLADIGATVDIGSDYALAARVGYRYVRGFQRNNLFNAKVEVTRRFGENWQLRGTYMKAWSKHGVLTNYTTGVPDSSGRIHYRNSIAGTFFVTLTRTF</sequence>
<dbReference type="Proteomes" id="UP000253782">
    <property type="component" value="Unassembled WGS sequence"/>
</dbReference>